<proteinExistence type="predicted"/>
<sequence>MHRHDTSPMRRGIHGVPGGPRCRPSPWLVRRTQLGLSLTQPEAPASTDINASNEAPR</sequence>
<dbReference type="EMBL" id="FMYQ01000014">
    <property type="protein sequence ID" value="SDD07582.1"/>
    <property type="molecule type" value="Genomic_DNA"/>
</dbReference>
<name>A0A1G6RSE3_9BURK</name>
<dbReference type="AlphaFoldDB" id="A0A1G6RSE3"/>
<feature type="compositionally biased region" description="Polar residues" evidence="1">
    <location>
        <begin position="47"/>
        <end position="57"/>
    </location>
</feature>
<protein>
    <submittedName>
        <fullName evidence="2">3-hydroxybutyryl-CoA dehydrogenase</fullName>
    </submittedName>
</protein>
<dbReference type="STRING" id="416944.SAMN05421548_11410"/>
<reference evidence="3" key="1">
    <citation type="submission" date="2016-09" db="EMBL/GenBank/DDBJ databases">
        <authorList>
            <person name="Varghese N."/>
            <person name="Submissions S."/>
        </authorList>
    </citation>
    <scope>NUCLEOTIDE SEQUENCE [LARGE SCALE GENOMIC DNA]</scope>
    <source>
        <strain evidence="3">TNe-862</strain>
    </source>
</reference>
<evidence type="ECO:0000256" key="1">
    <source>
        <dbReference type="SAM" id="MobiDB-lite"/>
    </source>
</evidence>
<feature type="region of interest" description="Disordered" evidence="1">
    <location>
        <begin position="1"/>
        <end position="57"/>
    </location>
</feature>
<gene>
    <name evidence="2" type="ORF">SAMN05421548_11410</name>
</gene>
<evidence type="ECO:0000313" key="3">
    <source>
        <dbReference type="Proteomes" id="UP000198908"/>
    </source>
</evidence>
<keyword evidence="3" id="KW-1185">Reference proteome</keyword>
<dbReference type="Proteomes" id="UP000198908">
    <property type="component" value="Unassembled WGS sequence"/>
</dbReference>
<evidence type="ECO:0000313" key="2">
    <source>
        <dbReference type="EMBL" id="SDD07582.1"/>
    </source>
</evidence>
<accession>A0A1G6RSE3</accession>
<organism evidence="2 3">
    <name type="scientific">Paraburkholderia lycopersici</name>
    <dbReference type="NCBI Taxonomy" id="416944"/>
    <lineage>
        <taxon>Bacteria</taxon>
        <taxon>Pseudomonadati</taxon>
        <taxon>Pseudomonadota</taxon>
        <taxon>Betaproteobacteria</taxon>
        <taxon>Burkholderiales</taxon>
        <taxon>Burkholderiaceae</taxon>
        <taxon>Paraburkholderia</taxon>
    </lineage>
</organism>